<dbReference type="OrthoDB" id="6437120at2759"/>
<comment type="caution">
    <text evidence="1">The sequence shown here is derived from an EMBL/GenBank/DDBJ whole genome shotgun (WGS) entry which is preliminary data.</text>
</comment>
<evidence type="ECO:0000313" key="2">
    <source>
        <dbReference type="Proteomes" id="UP000887116"/>
    </source>
</evidence>
<proteinExistence type="predicted"/>
<organism evidence="1 2">
    <name type="scientific">Trichonephila clavata</name>
    <name type="common">Joro spider</name>
    <name type="synonym">Nephila clavata</name>
    <dbReference type="NCBI Taxonomy" id="2740835"/>
    <lineage>
        <taxon>Eukaryota</taxon>
        <taxon>Metazoa</taxon>
        <taxon>Ecdysozoa</taxon>
        <taxon>Arthropoda</taxon>
        <taxon>Chelicerata</taxon>
        <taxon>Arachnida</taxon>
        <taxon>Araneae</taxon>
        <taxon>Araneomorphae</taxon>
        <taxon>Entelegynae</taxon>
        <taxon>Araneoidea</taxon>
        <taxon>Nephilidae</taxon>
        <taxon>Trichonephila</taxon>
    </lineage>
</organism>
<protein>
    <submittedName>
        <fullName evidence="1">Uncharacterized protein</fullName>
    </submittedName>
</protein>
<sequence length="371" mass="42974">MNVQHLTVDRMNMYFKIIKILGDGAYLFSALPYLIHDNVSKAIQIRKAIVRHVCNEWKRFKFFTQGPSGVPYGTKRLYYTEMSKPYTYGSICEVMAAGEIFPYKFQVYQDGTLIAVFGDALQGTRRLWFTGNFNEGHIDALVLSDEAIINSIQLSQFNEPPLLTSTEQIGCENFFSCQHGYNCKSDVCKPDESTPSIQSKKGTKRRKRFTSSIKQVRKAVRKFTQSHPEVHRDAVQKYTQSSPEVHRDAVLKYTQSYPEVNRNAVRKYTQSHPEAHRDAVRKYTQSHLEVNIEAVRKYTQRHPEVNRKTVKKYVSKNPHVARTKSNKYKEKISEIRLLPWISKHLSAFKYKPNVDYSMDEIVNLGPRLPCS</sequence>
<reference evidence="1" key="1">
    <citation type="submission" date="2020-07" db="EMBL/GenBank/DDBJ databases">
        <title>Multicomponent nature underlies the extraordinary mechanical properties of spider dragline silk.</title>
        <authorList>
            <person name="Kono N."/>
            <person name="Nakamura H."/>
            <person name="Mori M."/>
            <person name="Yoshida Y."/>
            <person name="Ohtoshi R."/>
            <person name="Malay A.D."/>
            <person name="Moran D.A.P."/>
            <person name="Tomita M."/>
            <person name="Numata K."/>
            <person name="Arakawa K."/>
        </authorList>
    </citation>
    <scope>NUCLEOTIDE SEQUENCE</scope>
</reference>
<name>A0A8X6LGT5_TRICU</name>
<keyword evidence="2" id="KW-1185">Reference proteome</keyword>
<dbReference type="AlphaFoldDB" id="A0A8X6LGT5"/>
<dbReference type="Gene3D" id="3.90.70.80">
    <property type="match status" value="1"/>
</dbReference>
<accession>A0A8X6LGT5</accession>
<dbReference type="CDD" id="cd22757">
    <property type="entry name" value="OTU_P87_VP80-like"/>
    <property type="match status" value="1"/>
</dbReference>
<dbReference type="EMBL" id="BMAO01016164">
    <property type="protein sequence ID" value="GFR06684.1"/>
    <property type="molecule type" value="Genomic_DNA"/>
</dbReference>
<gene>
    <name evidence="1" type="primary">KGM_205140</name>
    <name evidence="1" type="ORF">TNCT_220101</name>
</gene>
<evidence type="ECO:0000313" key="1">
    <source>
        <dbReference type="EMBL" id="GFR06684.1"/>
    </source>
</evidence>
<dbReference type="Proteomes" id="UP000887116">
    <property type="component" value="Unassembled WGS sequence"/>
</dbReference>